<dbReference type="InterPro" id="IPR027843">
    <property type="entry name" value="DUF4440"/>
</dbReference>
<dbReference type="Gene3D" id="3.10.450.50">
    <property type="match status" value="2"/>
</dbReference>
<sequence>MYPFLLILHHAARSLRRCRPLCAALVLGCVYSAQSQQVDPNVISLIAEEKAFAAKAEATDVPTAFLAYLDSSGVIFNGEGAVNGIAEYGKAPKGSKQLLKWYPIIAQVSRNGDIGFTSGPFQFIAERGQNAVGSGYFFSIWKKNAAGQFKVMLDGGVIHSQDRNHVEAFRSDPEPERETDYDYILPAGQGKDGDPLPWKTEDAFLSAAGKDAGQAYQQFLADEVVLLRSDRPFGKTKAEALGTITQQEIQSYQFIRSGQGISKAGDLAYCFGKANAVKGDKTVEGFFTRVWQHRPEGWKIVAEQVSLFR</sequence>
<accession>A0A2P8FZW5</accession>
<dbReference type="EMBL" id="PYAS01000008">
    <property type="protein sequence ID" value="PSL27276.1"/>
    <property type="molecule type" value="Genomic_DNA"/>
</dbReference>
<dbReference type="Pfam" id="PF14534">
    <property type="entry name" value="DUF4440"/>
    <property type="match status" value="1"/>
</dbReference>
<evidence type="ECO:0000313" key="3">
    <source>
        <dbReference type="Proteomes" id="UP000241964"/>
    </source>
</evidence>
<reference evidence="2 3" key="1">
    <citation type="submission" date="2018-03" db="EMBL/GenBank/DDBJ databases">
        <title>Genomic Encyclopedia of Archaeal and Bacterial Type Strains, Phase II (KMG-II): from individual species to whole genera.</title>
        <authorList>
            <person name="Goeker M."/>
        </authorList>
    </citation>
    <scope>NUCLEOTIDE SEQUENCE [LARGE SCALE GENOMIC DNA]</scope>
    <source>
        <strain evidence="2 3">DSM 29057</strain>
    </source>
</reference>
<dbReference type="SUPFAM" id="SSF54427">
    <property type="entry name" value="NTF2-like"/>
    <property type="match status" value="1"/>
</dbReference>
<dbReference type="Proteomes" id="UP000241964">
    <property type="component" value="Unassembled WGS sequence"/>
</dbReference>
<dbReference type="OrthoDB" id="1119084at2"/>
<proteinExistence type="predicted"/>
<evidence type="ECO:0000313" key="2">
    <source>
        <dbReference type="EMBL" id="PSL27276.1"/>
    </source>
</evidence>
<dbReference type="InterPro" id="IPR032710">
    <property type="entry name" value="NTF2-like_dom_sf"/>
</dbReference>
<comment type="caution">
    <text evidence="2">The sequence shown here is derived from an EMBL/GenBank/DDBJ whole genome shotgun (WGS) entry which is preliminary data.</text>
</comment>
<gene>
    <name evidence="2" type="ORF">CLV60_108132</name>
</gene>
<feature type="domain" description="DUF4440" evidence="1">
    <location>
        <begin position="200"/>
        <end position="300"/>
    </location>
</feature>
<evidence type="ECO:0000259" key="1">
    <source>
        <dbReference type="Pfam" id="PF14534"/>
    </source>
</evidence>
<keyword evidence="3" id="KW-1185">Reference proteome</keyword>
<dbReference type="RefSeq" id="WP_106596683.1">
    <property type="nucleotide sequence ID" value="NZ_PYAS01000008.1"/>
</dbReference>
<protein>
    <submittedName>
        <fullName evidence="2">Uncharacterized protein DUF4440</fullName>
    </submittedName>
</protein>
<name>A0A2P8FZW5_9BACT</name>
<organism evidence="2 3">
    <name type="scientific">Dyadobacter jiangsuensis</name>
    <dbReference type="NCBI Taxonomy" id="1591085"/>
    <lineage>
        <taxon>Bacteria</taxon>
        <taxon>Pseudomonadati</taxon>
        <taxon>Bacteroidota</taxon>
        <taxon>Cytophagia</taxon>
        <taxon>Cytophagales</taxon>
        <taxon>Spirosomataceae</taxon>
        <taxon>Dyadobacter</taxon>
    </lineage>
</organism>
<dbReference type="AlphaFoldDB" id="A0A2P8FZW5"/>